<organism evidence="1 2">
    <name type="scientific">Vanilla planifolia</name>
    <name type="common">Vanilla</name>
    <dbReference type="NCBI Taxonomy" id="51239"/>
    <lineage>
        <taxon>Eukaryota</taxon>
        <taxon>Viridiplantae</taxon>
        <taxon>Streptophyta</taxon>
        <taxon>Embryophyta</taxon>
        <taxon>Tracheophyta</taxon>
        <taxon>Spermatophyta</taxon>
        <taxon>Magnoliopsida</taxon>
        <taxon>Liliopsida</taxon>
        <taxon>Asparagales</taxon>
        <taxon>Orchidaceae</taxon>
        <taxon>Vanilloideae</taxon>
        <taxon>Vanilleae</taxon>
        <taxon>Vanilla</taxon>
    </lineage>
</organism>
<name>A0A835PF21_VANPL</name>
<dbReference type="EMBL" id="JADCNL010000080">
    <property type="protein sequence ID" value="KAG0450961.1"/>
    <property type="molecule type" value="Genomic_DNA"/>
</dbReference>
<comment type="caution">
    <text evidence="1">The sequence shown here is derived from an EMBL/GenBank/DDBJ whole genome shotgun (WGS) entry which is preliminary data.</text>
</comment>
<sequence length="82" mass="9375">MRSAVEAVEAVKARVKWPWKKGKNKKKEYAKLEKSGSTKAEMESRIARRLIEENLAVADRLGKASHFPKHIRGILRYSIVAK</sequence>
<proteinExistence type="predicted"/>
<dbReference type="Proteomes" id="UP000636800">
    <property type="component" value="Unassembled WGS sequence"/>
</dbReference>
<evidence type="ECO:0000313" key="1">
    <source>
        <dbReference type="EMBL" id="KAG0450961.1"/>
    </source>
</evidence>
<accession>A0A835PF21</accession>
<dbReference type="AlphaFoldDB" id="A0A835PF21"/>
<protein>
    <submittedName>
        <fullName evidence="1">Uncharacterized protein</fullName>
    </submittedName>
</protein>
<keyword evidence="2" id="KW-1185">Reference proteome</keyword>
<reference evidence="1 2" key="1">
    <citation type="journal article" date="2020" name="Nat. Food">
        <title>A phased Vanilla planifolia genome enables genetic improvement of flavour and production.</title>
        <authorList>
            <person name="Hasing T."/>
            <person name="Tang H."/>
            <person name="Brym M."/>
            <person name="Khazi F."/>
            <person name="Huang T."/>
            <person name="Chambers A.H."/>
        </authorList>
    </citation>
    <scope>NUCLEOTIDE SEQUENCE [LARGE SCALE GENOMIC DNA]</scope>
    <source>
        <tissue evidence="1">Leaf</tissue>
    </source>
</reference>
<evidence type="ECO:0000313" key="2">
    <source>
        <dbReference type="Proteomes" id="UP000636800"/>
    </source>
</evidence>
<gene>
    <name evidence="1" type="ORF">HPP92_026655</name>
</gene>